<organism evidence="1 2">
    <name type="scientific">Mytilus galloprovincialis</name>
    <name type="common">Mediterranean mussel</name>
    <dbReference type="NCBI Taxonomy" id="29158"/>
    <lineage>
        <taxon>Eukaryota</taxon>
        <taxon>Metazoa</taxon>
        <taxon>Spiralia</taxon>
        <taxon>Lophotrochozoa</taxon>
        <taxon>Mollusca</taxon>
        <taxon>Bivalvia</taxon>
        <taxon>Autobranchia</taxon>
        <taxon>Pteriomorphia</taxon>
        <taxon>Mytilida</taxon>
        <taxon>Mytiloidea</taxon>
        <taxon>Mytilidae</taxon>
        <taxon>Mytilinae</taxon>
        <taxon>Mytilus</taxon>
    </lineage>
</organism>
<accession>A0A8B6GLV6</accession>
<dbReference type="Proteomes" id="UP000596742">
    <property type="component" value="Unassembled WGS sequence"/>
</dbReference>
<evidence type="ECO:0000313" key="1">
    <source>
        <dbReference type="EMBL" id="VDI65726.1"/>
    </source>
</evidence>
<dbReference type="OrthoDB" id="6436648at2759"/>
<dbReference type="PANTHER" id="PTHR33568">
    <property type="entry name" value="DNA POLYMERASE"/>
    <property type="match status" value="1"/>
</dbReference>
<comment type="caution">
    <text evidence="1">The sequence shown here is derived from an EMBL/GenBank/DDBJ whole genome shotgun (WGS) entry which is preliminary data.</text>
</comment>
<proteinExistence type="predicted"/>
<dbReference type="AlphaFoldDB" id="A0A8B6GLV6"/>
<evidence type="ECO:0000313" key="2">
    <source>
        <dbReference type="Proteomes" id="UP000596742"/>
    </source>
</evidence>
<dbReference type="EMBL" id="UYJE01008641">
    <property type="protein sequence ID" value="VDI65726.1"/>
    <property type="molecule type" value="Genomic_DNA"/>
</dbReference>
<protein>
    <submittedName>
        <fullName evidence="1">Uncharacterized protein</fullName>
    </submittedName>
</protein>
<keyword evidence="2" id="KW-1185">Reference proteome</keyword>
<gene>
    <name evidence="1" type="ORF">MGAL_10B002046</name>
</gene>
<name>A0A8B6GLV6_MYTGA</name>
<reference evidence="1" key="1">
    <citation type="submission" date="2018-11" db="EMBL/GenBank/DDBJ databases">
        <authorList>
            <person name="Alioto T."/>
            <person name="Alioto T."/>
        </authorList>
    </citation>
    <scope>NUCLEOTIDE SEQUENCE</scope>
</reference>
<sequence length="180" mass="20851">MNNDITTTTFCDNCGENEHVFRGPSTTDDFCRWLFSEVNTERTLAFDFDFELLGYCRSEVDILRKCCLKLRQMFMEITTQDDIKGIDPFEQSITIASVCNLVYRTLYLKSEQIGIIPPHGYRPEQKQSIKALYWLNYISKIHDVNIQHAFNGGEKQIGPFKVDGYRETASGEKIVYEFNG</sequence>
<dbReference type="PANTHER" id="PTHR33568:SF3">
    <property type="entry name" value="DNA-DIRECTED DNA POLYMERASE"/>
    <property type="match status" value="1"/>
</dbReference>